<feature type="region of interest" description="Disordered" evidence="1">
    <location>
        <begin position="251"/>
        <end position="296"/>
    </location>
</feature>
<dbReference type="InterPro" id="IPR021434">
    <property type="entry name" value="DUF3082"/>
</dbReference>
<feature type="transmembrane region" description="Helical" evidence="2">
    <location>
        <begin position="215"/>
        <end position="242"/>
    </location>
</feature>
<evidence type="ECO:0000256" key="1">
    <source>
        <dbReference type="SAM" id="MobiDB-lite"/>
    </source>
</evidence>
<feature type="region of interest" description="Disordered" evidence="1">
    <location>
        <begin position="65"/>
        <end position="97"/>
    </location>
</feature>
<protein>
    <recommendedName>
        <fullName evidence="5">Transmembrane protein</fullName>
    </recommendedName>
</protein>
<accession>A0A9Q0G4X9</accession>
<keyword evidence="2" id="KW-0812">Transmembrane</keyword>
<evidence type="ECO:0000313" key="3">
    <source>
        <dbReference type="EMBL" id="KAJ4842379.1"/>
    </source>
</evidence>
<evidence type="ECO:0008006" key="5">
    <source>
        <dbReference type="Google" id="ProtNLM"/>
    </source>
</evidence>
<reference evidence="3" key="1">
    <citation type="submission" date="2022-02" db="EMBL/GenBank/DDBJ databases">
        <authorList>
            <person name="Henning P.M."/>
            <person name="McCubbin A.G."/>
            <person name="Shore J.S."/>
        </authorList>
    </citation>
    <scope>NUCLEOTIDE SEQUENCE</scope>
    <source>
        <strain evidence="3">F60SS</strain>
        <tissue evidence="3">Leaves</tissue>
    </source>
</reference>
<keyword evidence="2" id="KW-0472">Membrane</keyword>
<dbReference type="OrthoDB" id="5296at2759"/>
<dbReference type="EMBL" id="JAKUCV010002500">
    <property type="protein sequence ID" value="KAJ4842379.1"/>
    <property type="molecule type" value="Genomic_DNA"/>
</dbReference>
<sequence>MLQWQWVHHHPPHNLHCCGLFNLSPSYDSHQTTRTSGGGGSTSLAFHLKPKSKLTSLTLSLSLSPVSARPRAQPQDDDDGGPVELYPSTPPIFATTDDPSPIQVATSLLLTGAISVFLFRSIRRRARRAKQLKVRSSGTAEKTTLKEEALESLKAMGAAGPVEAEKKPASALQALLGGISAGIIALILYKFTTTIEDGLNRQALSDNFSVRQITITIRTVVNGLCYLATFVFGVNSVGLFLYSAQRALGGGTTADASPTKPTAPQSDSSSSSSASASEPAKSSNQEDPNPDNIKNE</sequence>
<keyword evidence="2" id="KW-1133">Transmembrane helix</keyword>
<feature type="compositionally biased region" description="Polar residues" evidence="1">
    <location>
        <begin position="254"/>
        <end position="265"/>
    </location>
</feature>
<dbReference type="GO" id="GO:0009535">
    <property type="term" value="C:chloroplast thylakoid membrane"/>
    <property type="evidence" value="ECO:0007669"/>
    <property type="project" value="TreeGrafter"/>
</dbReference>
<dbReference type="AlphaFoldDB" id="A0A9Q0G4X9"/>
<organism evidence="3 4">
    <name type="scientific">Turnera subulata</name>
    <dbReference type="NCBI Taxonomy" id="218843"/>
    <lineage>
        <taxon>Eukaryota</taxon>
        <taxon>Viridiplantae</taxon>
        <taxon>Streptophyta</taxon>
        <taxon>Embryophyta</taxon>
        <taxon>Tracheophyta</taxon>
        <taxon>Spermatophyta</taxon>
        <taxon>Magnoliopsida</taxon>
        <taxon>eudicotyledons</taxon>
        <taxon>Gunneridae</taxon>
        <taxon>Pentapetalae</taxon>
        <taxon>rosids</taxon>
        <taxon>fabids</taxon>
        <taxon>Malpighiales</taxon>
        <taxon>Passifloraceae</taxon>
        <taxon>Turnera</taxon>
    </lineage>
</organism>
<dbReference type="PANTHER" id="PTHR35733:SF1">
    <property type="entry name" value="OS02G0307800 PROTEIN"/>
    <property type="match status" value="1"/>
</dbReference>
<evidence type="ECO:0000256" key="2">
    <source>
        <dbReference type="SAM" id="Phobius"/>
    </source>
</evidence>
<dbReference type="Proteomes" id="UP001141552">
    <property type="component" value="Unassembled WGS sequence"/>
</dbReference>
<proteinExistence type="predicted"/>
<reference evidence="3" key="2">
    <citation type="journal article" date="2023" name="Plants (Basel)">
        <title>Annotation of the Turnera subulata (Passifloraceae) Draft Genome Reveals the S-Locus Evolved after the Divergence of Turneroideae from Passifloroideae in a Stepwise Manner.</title>
        <authorList>
            <person name="Henning P.M."/>
            <person name="Roalson E.H."/>
            <person name="Mir W."/>
            <person name="McCubbin A.G."/>
            <person name="Shore J.S."/>
        </authorList>
    </citation>
    <scope>NUCLEOTIDE SEQUENCE</scope>
    <source>
        <strain evidence="3">F60SS</strain>
    </source>
</reference>
<gene>
    <name evidence="3" type="ORF">Tsubulata_000915</name>
</gene>
<feature type="transmembrane region" description="Helical" evidence="2">
    <location>
        <begin position="102"/>
        <end position="122"/>
    </location>
</feature>
<comment type="caution">
    <text evidence="3">The sequence shown here is derived from an EMBL/GenBank/DDBJ whole genome shotgun (WGS) entry which is preliminary data.</text>
</comment>
<dbReference type="PANTHER" id="PTHR35733">
    <property type="entry name" value="OS02G0307800 PROTEIN"/>
    <property type="match status" value="1"/>
</dbReference>
<feature type="compositionally biased region" description="Low complexity" evidence="1">
    <location>
        <begin position="266"/>
        <end position="283"/>
    </location>
</feature>
<name>A0A9Q0G4X9_9ROSI</name>
<dbReference type="Pfam" id="PF11282">
    <property type="entry name" value="DUF3082"/>
    <property type="match status" value="1"/>
</dbReference>
<evidence type="ECO:0000313" key="4">
    <source>
        <dbReference type="Proteomes" id="UP001141552"/>
    </source>
</evidence>
<keyword evidence="4" id="KW-1185">Reference proteome</keyword>